<proteinExistence type="predicted"/>
<organism evidence="1 2">
    <name type="scientific">Hibiscus sabdariffa</name>
    <name type="common">roselle</name>
    <dbReference type="NCBI Taxonomy" id="183260"/>
    <lineage>
        <taxon>Eukaryota</taxon>
        <taxon>Viridiplantae</taxon>
        <taxon>Streptophyta</taxon>
        <taxon>Embryophyta</taxon>
        <taxon>Tracheophyta</taxon>
        <taxon>Spermatophyta</taxon>
        <taxon>Magnoliopsida</taxon>
        <taxon>eudicotyledons</taxon>
        <taxon>Gunneridae</taxon>
        <taxon>Pentapetalae</taxon>
        <taxon>rosids</taxon>
        <taxon>malvids</taxon>
        <taxon>Malvales</taxon>
        <taxon>Malvaceae</taxon>
        <taxon>Malvoideae</taxon>
        <taxon>Hibiscus</taxon>
    </lineage>
</organism>
<evidence type="ECO:0000313" key="1">
    <source>
        <dbReference type="EMBL" id="KAK9010372.1"/>
    </source>
</evidence>
<evidence type="ECO:0000313" key="2">
    <source>
        <dbReference type="Proteomes" id="UP001396334"/>
    </source>
</evidence>
<comment type="caution">
    <text evidence="1">The sequence shown here is derived from an EMBL/GenBank/DDBJ whole genome shotgun (WGS) entry which is preliminary data.</text>
</comment>
<name>A0ABR2RCF3_9ROSI</name>
<keyword evidence="2" id="KW-1185">Reference proteome</keyword>
<gene>
    <name evidence="1" type="ORF">V6N11_036883</name>
</gene>
<dbReference type="EMBL" id="JBBPBN010000024">
    <property type="protein sequence ID" value="KAK9010372.1"/>
    <property type="molecule type" value="Genomic_DNA"/>
</dbReference>
<reference evidence="1 2" key="1">
    <citation type="journal article" date="2024" name="G3 (Bethesda)">
        <title>Genome assembly of Hibiscus sabdariffa L. provides insights into metabolisms of medicinal natural products.</title>
        <authorList>
            <person name="Kim T."/>
        </authorList>
    </citation>
    <scope>NUCLEOTIDE SEQUENCE [LARGE SCALE GENOMIC DNA]</scope>
    <source>
        <strain evidence="1">TK-2024</strain>
        <tissue evidence="1">Old leaves</tissue>
    </source>
</reference>
<protein>
    <submittedName>
        <fullName evidence="1">Uncharacterized protein</fullName>
    </submittedName>
</protein>
<dbReference type="Proteomes" id="UP001396334">
    <property type="component" value="Unassembled WGS sequence"/>
</dbReference>
<sequence>MMYYVHEEDFERIPTIPVSNGMPGYGGFNQIFQWIHDIGKRRTLHMKIKKHGLASSISEKNLKKQSSIIATTRGFTSCGISSLLPLKPMKQYGYAC</sequence>
<accession>A0ABR2RCF3</accession>